<evidence type="ECO:0000313" key="2">
    <source>
        <dbReference type="EMBL" id="CCI83219.1"/>
    </source>
</evidence>
<dbReference type="Proteomes" id="UP000006078">
    <property type="component" value="Unassembled WGS sequence"/>
</dbReference>
<evidence type="ECO:0000313" key="5">
    <source>
        <dbReference type="Proteomes" id="UP000011016"/>
    </source>
</evidence>
<reference evidence="3 4" key="2">
    <citation type="submission" date="2012-08" db="EMBL/GenBank/DDBJ databases">
        <title>The Genome Sequence of Turicella otitidis ATCC 51513.</title>
        <authorList>
            <consortium name="The Broad Institute Genome Sequencing Platform"/>
            <person name="Earl A."/>
            <person name="Ward D."/>
            <person name="Feldgarden M."/>
            <person name="Gevers D."/>
            <person name="Huys G."/>
            <person name="Walker B."/>
            <person name="Young S.K."/>
            <person name="Zeng Q."/>
            <person name="Gargeya S."/>
            <person name="Fitzgerald M."/>
            <person name="Haas B."/>
            <person name="Abouelleil A."/>
            <person name="Alvarado L."/>
            <person name="Arachchi H.M."/>
            <person name="Berlin A.M."/>
            <person name="Chapman S.B."/>
            <person name="Goldberg J."/>
            <person name="Griggs A."/>
            <person name="Gujja S."/>
            <person name="Hansen M."/>
            <person name="Howarth C."/>
            <person name="Imamovic A."/>
            <person name="Larimer J."/>
            <person name="McCowen C."/>
            <person name="Montmayeur A."/>
            <person name="Murphy C."/>
            <person name="Neiman D."/>
            <person name="Pearson M."/>
            <person name="Priest M."/>
            <person name="Roberts A."/>
            <person name="Saif S."/>
            <person name="Shea T."/>
            <person name="Sisk P."/>
            <person name="Sykes S."/>
            <person name="Wortman J."/>
            <person name="Nusbaum C."/>
            <person name="Birren B."/>
        </authorList>
    </citation>
    <scope>NUCLEOTIDE SEQUENCE [LARGE SCALE GENOMIC DNA]</scope>
    <source>
        <strain evidence="3 4">ATCC 51513</strain>
    </source>
</reference>
<organism evidence="2 5">
    <name type="scientific">Corynebacterium otitidis ATCC 51513</name>
    <dbReference type="NCBI Taxonomy" id="883169"/>
    <lineage>
        <taxon>Bacteria</taxon>
        <taxon>Bacillati</taxon>
        <taxon>Actinomycetota</taxon>
        <taxon>Actinomycetes</taxon>
        <taxon>Mycobacteriales</taxon>
        <taxon>Corynebacteriaceae</taxon>
        <taxon>Corynebacterium</taxon>
    </lineage>
</organism>
<dbReference type="EMBL" id="CAJZ01000069">
    <property type="protein sequence ID" value="CCI83219.1"/>
    <property type="molecule type" value="Genomic_DNA"/>
</dbReference>
<evidence type="ECO:0000256" key="1">
    <source>
        <dbReference type="SAM" id="MobiDB-lite"/>
    </source>
</evidence>
<accession>I7LBM2</accession>
<sequence>MATPKEKRRRAALQVLALVVLVAVAIAAGYGVRQWLNSRTEPDPGSVALTISWGDEEREVLPYLACAPGSECPEGEPERVSLSATDELTISLPRSVADHEWKLLTLYDDPRANDERVFPGNHDDEITLPGSVDPEEHGVPRPRLAVVEISSVMIGTDDDGEETPYSTIWSIGNDEVDLEEAWADEEGADE</sequence>
<dbReference type="AlphaFoldDB" id="I7LBM2"/>
<reference evidence="2 5" key="1">
    <citation type="journal article" date="2012" name="J. Bacteriol.">
        <title>Draft Genome Sequence of Turicella otitidis ATCC 51513, Isolated from Middle Ear Fluid from a Child with Otitis Media.</title>
        <authorList>
            <person name="Brinkrolf K."/>
            <person name="Schneider J."/>
            <person name="Knecht M."/>
            <person name="Ruckert C."/>
            <person name="Tauch A."/>
        </authorList>
    </citation>
    <scope>NUCLEOTIDE SEQUENCE [LARGE SCALE GENOMIC DNA]</scope>
    <source>
        <strain evidence="2 5">ATCC 51513</strain>
    </source>
</reference>
<keyword evidence="4" id="KW-1185">Reference proteome</keyword>
<protein>
    <submittedName>
        <fullName evidence="2">Putative secreted protein</fullName>
    </submittedName>
</protein>
<gene>
    <name evidence="2" type="ORF">BN46_0479</name>
    <name evidence="3" type="ORF">HMPREF9719_01080</name>
</gene>
<feature type="region of interest" description="Disordered" evidence="1">
    <location>
        <begin position="119"/>
        <end position="138"/>
    </location>
</feature>
<proteinExistence type="predicted"/>
<dbReference type="STRING" id="29321.AAV33_07125"/>
<dbReference type="eggNOG" id="ENOG5033EZJ">
    <property type="taxonomic scope" value="Bacteria"/>
</dbReference>
<dbReference type="InterPro" id="IPR024495">
    <property type="entry name" value="DUF2771"/>
</dbReference>
<dbReference type="RefSeq" id="WP_004600970.1">
    <property type="nucleotide sequence ID" value="NZ_HF541866.1"/>
</dbReference>
<name>I7LBM2_9CORY</name>
<evidence type="ECO:0000313" key="4">
    <source>
        <dbReference type="Proteomes" id="UP000006078"/>
    </source>
</evidence>
<dbReference type="HOGENOM" id="CLU_111048_0_0_11"/>
<comment type="caution">
    <text evidence="2">The sequence shown here is derived from an EMBL/GenBank/DDBJ whole genome shotgun (WGS) entry which is preliminary data.</text>
</comment>
<dbReference type="Pfam" id="PF10969">
    <property type="entry name" value="DUF2771"/>
    <property type="match status" value="1"/>
</dbReference>
<evidence type="ECO:0000313" key="3">
    <source>
        <dbReference type="EMBL" id="EJZ82008.1"/>
    </source>
</evidence>
<dbReference type="Proteomes" id="UP000011016">
    <property type="component" value="Unassembled WGS sequence"/>
</dbReference>
<dbReference type="OrthoDB" id="4424536at2"/>
<dbReference type="EMBL" id="AHAE01000047">
    <property type="protein sequence ID" value="EJZ82008.1"/>
    <property type="molecule type" value="Genomic_DNA"/>
</dbReference>